<protein>
    <recommendedName>
        <fullName evidence="5">C2H2-type domain-containing protein</fullName>
    </recommendedName>
</protein>
<dbReference type="InterPro" id="IPR036236">
    <property type="entry name" value="Znf_C2H2_sf"/>
</dbReference>
<dbReference type="EnsemblMetazoa" id="PPAI002349-RA">
    <property type="protein sequence ID" value="PPAI002349-PA"/>
    <property type="gene ID" value="PPAI002349"/>
</dbReference>
<dbReference type="AlphaFoldDB" id="A0A1B0GMG7"/>
<dbReference type="InterPro" id="IPR013087">
    <property type="entry name" value="Znf_C2H2_type"/>
</dbReference>
<dbReference type="Pfam" id="PF00096">
    <property type="entry name" value="zf-C2H2"/>
    <property type="match status" value="2"/>
</dbReference>
<keyword evidence="2" id="KW-0677">Repeat</keyword>
<evidence type="ECO:0000256" key="3">
    <source>
        <dbReference type="ARBA" id="ARBA00022771"/>
    </source>
</evidence>
<feature type="domain" description="C2H2-type" evidence="5">
    <location>
        <begin position="103"/>
        <end position="131"/>
    </location>
</feature>
<dbReference type="PANTHER" id="PTHR24379">
    <property type="entry name" value="KRAB AND ZINC FINGER DOMAIN-CONTAINING"/>
    <property type="match status" value="1"/>
</dbReference>
<dbReference type="EMBL" id="AJVK01024539">
    <property type="status" value="NOT_ANNOTATED_CDS"/>
    <property type="molecule type" value="Genomic_DNA"/>
</dbReference>
<evidence type="ECO:0000256" key="4">
    <source>
        <dbReference type="ARBA" id="ARBA00022833"/>
    </source>
</evidence>
<dbReference type="SUPFAM" id="SSF57667">
    <property type="entry name" value="beta-beta-alpha zinc fingers"/>
    <property type="match status" value="2"/>
</dbReference>
<feature type="domain" description="C2H2-type" evidence="5">
    <location>
        <begin position="312"/>
        <end position="339"/>
    </location>
</feature>
<sequence>MFHWPVVKQCLSLLQQQQPQQQVRKVVSRESGGGEQQQQVYENAEVRTMPALVRTSTNSTPQLRKVTPAQREPIKIYRCATCDHTTPDLKLFQSHYETCRSTWPCKICRKIFTTSVALKHHTAEKHPAEHTCHFCNLNFLNDAAYKKHLEVSHPDVKIVETPATSTNTTPPARSMGIVYTCNICQWKTGERQTYEDHMRKHNKMKPFKCRICNQRFETRESASKHAKTHQPDYFKCGDCAASFPQRELLMKHFEVHHKATGPVTTTQKVVVTSSSTPTSQSVTTQKLLQETIDEALRDSGDALDTSKGIHFFSCNICSLTFIQENYYNQHMETHKRDGTGKKVTASTAAGSLPTVATSAAQRQSLIRQDVRSTNATILGSQGGTTI</sequence>
<dbReference type="VEuPathDB" id="VectorBase:PPAI002349"/>
<dbReference type="PROSITE" id="PS00028">
    <property type="entry name" value="ZINC_FINGER_C2H2_1"/>
    <property type="match status" value="5"/>
</dbReference>
<organism evidence="6 7">
    <name type="scientific">Phlebotomus papatasi</name>
    <name type="common">Sandfly</name>
    <dbReference type="NCBI Taxonomy" id="29031"/>
    <lineage>
        <taxon>Eukaryota</taxon>
        <taxon>Metazoa</taxon>
        <taxon>Ecdysozoa</taxon>
        <taxon>Arthropoda</taxon>
        <taxon>Hexapoda</taxon>
        <taxon>Insecta</taxon>
        <taxon>Pterygota</taxon>
        <taxon>Neoptera</taxon>
        <taxon>Endopterygota</taxon>
        <taxon>Diptera</taxon>
        <taxon>Nematocera</taxon>
        <taxon>Psychodoidea</taxon>
        <taxon>Psychodidae</taxon>
        <taxon>Phlebotomus</taxon>
        <taxon>Phlebotomus</taxon>
    </lineage>
</organism>
<keyword evidence="1" id="KW-0479">Metal-binding</keyword>
<reference evidence="6" key="1">
    <citation type="submission" date="2022-08" db="UniProtKB">
        <authorList>
            <consortium name="EnsemblMetazoa"/>
        </authorList>
    </citation>
    <scope>IDENTIFICATION</scope>
    <source>
        <strain evidence="6">Israel</strain>
    </source>
</reference>
<dbReference type="Proteomes" id="UP000092462">
    <property type="component" value="Unassembled WGS sequence"/>
</dbReference>
<keyword evidence="3" id="KW-0863">Zinc-finger</keyword>
<evidence type="ECO:0000256" key="2">
    <source>
        <dbReference type="ARBA" id="ARBA00022737"/>
    </source>
</evidence>
<keyword evidence="4" id="KW-0862">Zinc</keyword>
<feature type="domain" description="C2H2-type" evidence="5">
    <location>
        <begin position="234"/>
        <end position="262"/>
    </location>
</feature>
<dbReference type="EMBL" id="AJVK01024540">
    <property type="status" value="NOT_ANNOTATED_CDS"/>
    <property type="molecule type" value="Genomic_DNA"/>
</dbReference>
<proteinExistence type="predicted"/>
<evidence type="ECO:0000313" key="7">
    <source>
        <dbReference type="Proteomes" id="UP000092462"/>
    </source>
</evidence>
<accession>A0A1B0GMG7</accession>
<dbReference type="PANTHER" id="PTHR24379:SF121">
    <property type="entry name" value="C2H2-TYPE DOMAIN-CONTAINING PROTEIN"/>
    <property type="match status" value="1"/>
</dbReference>
<evidence type="ECO:0000259" key="5">
    <source>
        <dbReference type="PROSITE" id="PS50157"/>
    </source>
</evidence>
<dbReference type="PROSITE" id="PS50157">
    <property type="entry name" value="ZINC_FINGER_C2H2_2"/>
    <property type="match status" value="5"/>
</dbReference>
<feature type="domain" description="C2H2-type" evidence="5">
    <location>
        <begin position="207"/>
        <end position="234"/>
    </location>
</feature>
<feature type="domain" description="C2H2-type" evidence="5">
    <location>
        <begin position="179"/>
        <end position="206"/>
    </location>
</feature>
<dbReference type="GO" id="GO:0008270">
    <property type="term" value="F:zinc ion binding"/>
    <property type="evidence" value="ECO:0007669"/>
    <property type="project" value="UniProtKB-KW"/>
</dbReference>
<evidence type="ECO:0000313" key="6">
    <source>
        <dbReference type="EnsemblMetazoa" id="PPAI002349-PA"/>
    </source>
</evidence>
<name>A0A1B0GMG7_PHLPP</name>
<dbReference type="SMART" id="SM00355">
    <property type="entry name" value="ZnF_C2H2"/>
    <property type="match status" value="7"/>
</dbReference>
<evidence type="ECO:0000256" key="1">
    <source>
        <dbReference type="ARBA" id="ARBA00022723"/>
    </source>
</evidence>
<dbReference type="VEuPathDB" id="VectorBase:PPAPM1_003822"/>
<dbReference type="Gene3D" id="3.30.160.60">
    <property type="entry name" value="Classic Zinc Finger"/>
    <property type="match status" value="3"/>
</dbReference>
<keyword evidence="7" id="KW-1185">Reference proteome</keyword>